<dbReference type="Proteomes" id="UP001054846">
    <property type="component" value="Chromosome"/>
</dbReference>
<evidence type="ECO:0000313" key="2">
    <source>
        <dbReference type="Proteomes" id="UP001054846"/>
    </source>
</evidence>
<accession>A0ABY3PJ81</accession>
<dbReference type="RefSeq" id="WP_230840774.1">
    <property type="nucleotide sequence ID" value="NZ_CP063845.1"/>
</dbReference>
<dbReference type="SUPFAM" id="SSF69635">
    <property type="entry name" value="Type III secretory system chaperone-like"/>
    <property type="match status" value="1"/>
</dbReference>
<gene>
    <name evidence="1" type="ORF">ISF26_18340</name>
</gene>
<organism evidence="1 2">
    <name type="scientific">Gloeobacter morelensis MG652769</name>
    <dbReference type="NCBI Taxonomy" id="2781736"/>
    <lineage>
        <taxon>Bacteria</taxon>
        <taxon>Bacillati</taxon>
        <taxon>Cyanobacteriota</taxon>
        <taxon>Cyanophyceae</taxon>
        <taxon>Gloeobacterales</taxon>
        <taxon>Gloeobacteraceae</taxon>
        <taxon>Gloeobacter</taxon>
        <taxon>Gloeobacter morelensis</taxon>
    </lineage>
</organism>
<sequence>MDLTALQQTLAAAGGTLSEMAPGQWQIETGQWRLLVLTSVERDWLRMMIPLVPQEEAMPLAAQLLEANFDRTRETRFAFQNGLLWGMYQHRLSTIGSEDLQAAVEQLQQLHDRGFQQAFEDLADAKLRQIVLALQDQAKSLEEALQLLERLYDEGVLGTLQSTREDRELTLQVWRLKLTRLWHEADSPQN</sequence>
<keyword evidence="2" id="KW-1185">Reference proteome</keyword>
<name>A0ABY3PJ81_9CYAN</name>
<proteinExistence type="predicted"/>
<dbReference type="EMBL" id="CP063845">
    <property type="protein sequence ID" value="UFP93720.1"/>
    <property type="molecule type" value="Genomic_DNA"/>
</dbReference>
<reference evidence="1 2" key="1">
    <citation type="journal article" date="2021" name="Genome Biol. Evol.">
        <title>Complete Genome Sequencing of a Novel Gloeobacter Species from a Waterfall Cave in Mexico.</title>
        <authorList>
            <person name="Saw J.H."/>
            <person name="Cardona T."/>
            <person name="Montejano G."/>
        </authorList>
    </citation>
    <scope>NUCLEOTIDE SEQUENCE [LARGE SCALE GENOMIC DNA]</scope>
    <source>
        <strain evidence="1">MG652769</strain>
    </source>
</reference>
<evidence type="ECO:0000313" key="1">
    <source>
        <dbReference type="EMBL" id="UFP93720.1"/>
    </source>
</evidence>
<dbReference type="Gene3D" id="3.30.1460.10">
    <property type="match status" value="1"/>
</dbReference>
<protein>
    <submittedName>
        <fullName evidence="1">Uncharacterized protein</fullName>
    </submittedName>
</protein>